<feature type="transmembrane region" description="Helical" evidence="5">
    <location>
        <begin position="84"/>
        <end position="102"/>
    </location>
</feature>
<evidence type="ECO:0000259" key="6">
    <source>
        <dbReference type="Pfam" id="PF04116"/>
    </source>
</evidence>
<sequence length="328" mass="37192">MDSLIDAPFELFDRAQQALFEALVLPLVQALGLASVAGEAFSGTGWLLAGLLQLGFIAVVLGALERWRPVERWTDRRPVRVDFVYTLIQRLGLFRLGLFFTLDPLVDALAVQGRLWGWQPWHLDGLWPGVSDQPWIAFALYLVVFDFAGYWLHRAQHAWNWWWALHALHHSQRQMGRWTDNRNHFLDDFLGAALFALLGLLLGTEPAQFMAITLLTQTFESLQHANARLHFGPLERLWVSPRFHRLHHAIGLGHEAAGPGTLGGHNFGVLLPWWDQLFGTARFEEVFPPTGIRDQLPEAGGRDYGGGLWAQQMLGLQRLWSALMKRSA</sequence>
<gene>
    <name evidence="7" type="ORF">I7X39_13435</name>
</gene>
<keyword evidence="8" id="KW-1185">Reference proteome</keyword>
<dbReference type="InterPro" id="IPR050307">
    <property type="entry name" value="Sterol_Desaturase_Related"/>
</dbReference>
<feature type="transmembrane region" description="Helical" evidence="5">
    <location>
        <begin position="185"/>
        <end position="203"/>
    </location>
</feature>
<dbReference type="AlphaFoldDB" id="A0A931J425"/>
<feature type="transmembrane region" description="Helical" evidence="5">
    <location>
        <begin position="44"/>
        <end position="64"/>
    </location>
</feature>
<feature type="transmembrane region" description="Helical" evidence="5">
    <location>
        <begin position="135"/>
        <end position="152"/>
    </location>
</feature>
<name>A0A931J425_9BURK</name>
<accession>A0A931J425</accession>
<evidence type="ECO:0000256" key="5">
    <source>
        <dbReference type="SAM" id="Phobius"/>
    </source>
</evidence>
<proteinExistence type="predicted"/>
<keyword evidence="3 5" id="KW-1133">Transmembrane helix</keyword>
<comment type="subcellular location">
    <subcellularLocation>
        <location evidence="1">Membrane</location>
    </subcellularLocation>
</comment>
<reference evidence="7" key="1">
    <citation type="submission" date="2020-12" db="EMBL/GenBank/DDBJ databases">
        <title>The genome sequence of Inhella sp. 1Y17.</title>
        <authorList>
            <person name="Liu Y."/>
        </authorList>
    </citation>
    <scope>NUCLEOTIDE SEQUENCE</scope>
    <source>
        <strain evidence="7">1Y17</strain>
    </source>
</reference>
<dbReference type="EMBL" id="JAEDAK010000008">
    <property type="protein sequence ID" value="MBH9577901.1"/>
    <property type="molecule type" value="Genomic_DNA"/>
</dbReference>
<organism evidence="7 8">
    <name type="scientific">Inhella proteolytica</name>
    <dbReference type="NCBI Taxonomy" id="2795029"/>
    <lineage>
        <taxon>Bacteria</taxon>
        <taxon>Pseudomonadati</taxon>
        <taxon>Pseudomonadota</taxon>
        <taxon>Betaproteobacteria</taxon>
        <taxon>Burkholderiales</taxon>
        <taxon>Sphaerotilaceae</taxon>
        <taxon>Inhella</taxon>
    </lineage>
</organism>
<dbReference type="GO" id="GO:0016491">
    <property type="term" value="F:oxidoreductase activity"/>
    <property type="evidence" value="ECO:0007669"/>
    <property type="project" value="InterPro"/>
</dbReference>
<evidence type="ECO:0000313" key="8">
    <source>
        <dbReference type="Proteomes" id="UP000613266"/>
    </source>
</evidence>
<keyword evidence="4 5" id="KW-0472">Membrane</keyword>
<evidence type="ECO:0000256" key="2">
    <source>
        <dbReference type="ARBA" id="ARBA00022692"/>
    </source>
</evidence>
<evidence type="ECO:0000256" key="3">
    <source>
        <dbReference type="ARBA" id="ARBA00022989"/>
    </source>
</evidence>
<dbReference type="GO" id="GO:0005506">
    <property type="term" value="F:iron ion binding"/>
    <property type="evidence" value="ECO:0007669"/>
    <property type="project" value="InterPro"/>
</dbReference>
<evidence type="ECO:0000256" key="4">
    <source>
        <dbReference type="ARBA" id="ARBA00023136"/>
    </source>
</evidence>
<dbReference type="Pfam" id="PF04116">
    <property type="entry name" value="FA_hydroxylase"/>
    <property type="match status" value="1"/>
</dbReference>
<dbReference type="GO" id="GO:0016020">
    <property type="term" value="C:membrane"/>
    <property type="evidence" value="ECO:0007669"/>
    <property type="project" value="UniProtKB-SubCell"/>
</dbReference>
<dbReference type="InterPro" id="IPR006694">
    <property type="entry name" value="Fatty_acid_hydroxylase"/>
</dbReference>
<evidence type="ECO:0000256" key="1">
    <source>
        <dbReference type="ARBA" id="ARBA00004370"/>
    </source>
</evidence>
<protein>
    <submittedName>
        <fullName evidence="7">Sterol desaturase family protein</fullName>
    </submittedName>
</protein>
<dbReference type="GO" id="GO:0008610">
    <property type="term" value="P:lipid biosynthetic process"/>
    <property type="evidence" value="ECO:0007669"/>
    <property type="project" value="InterPro"/>
</dbReference>
<dbReference type="Proteomes" id="UP000613266">
    <property type="component" value="Unassembled WGS sequence"/>
</dbReference>
<dbReference type="RefSeq" id="WP_198111664.1">
    <property type="nucleotide sequence ID" value="NZ_JAEDAK010000008.1"/>
</dbReference>
<feature type="domain" description="Fatty acid hydroxylase" evidence="6">
    <location>
        <begin position="138"/>
        <end position="280"/>
    </location>
</feature>
<comment type="caution">
    <text evidence="7">The sequence shown here is derived from an EMBL/GenBank/DDBJ whole genome shotgun (WGS) entry which is preliminary data.</text>
</comment>
<evidence type="ECO:0000313" key="7">
    <source>
        <dbReference type="EMBL" id="MBH9577901.1"/>
    </source>
</evidence>
<dbReference type="PANTHER" id="PTHR11863">
    <property type="entry name" value="STEROL DESATURASE"/>
    <property type="match status" value="1"/>
</dbReference>
<keyword evidence="2 5" id="KW-0812">Transmembrane</keyword>